<protein>
    <submittedName>
        <fullName evidence="11">Interferon regulatory factor 2</fullName>
    </submittedName>
</protein>
<feature type="domain" description="C2H2-type" evidence="9">
    <location>
        <begin position="1196"/>
        <end position="1223"/>
    </location>
</feature>
<feature type="compositionally biased region" description="Polar residues" evidence="8">
    <location>
        <begin position="248"/>
        <end position="270"/>
    </location>
</feature>
<dbReference type="Gene3D" id="3.30.160.60">
    <property type="entry name" value="Classic Zinc Finger"/>
    <property type="match status" value="3"/>
</dbReference>
<feature type="domain" description="IRF tryptophan pentad repeat" evidence="10">
    <location>
        <begin position="78"/>
        <end position="182"/>
    </location>
</feature>
<keyword evidence="6" id="KW-0539">Nucleus</keyword>
<feature type="compositionally biased region" description="Polar residues" evidence="8">
    <location>
        <begin position="547"/>
        <end position="572"/>
    </location>
</feature>
<reference evidence="11" key="1">
    <citation type="submission" date="2018-11" db="EMBL/GenBank/DDBJ databases">
        <authorList>
            <person name="Alioto T."/>
            <person name="Alioto T."/>
        </authorList>
    </citation>
    <scope>NUCLEOTIDE SEQUENCE</scope>
</reference>
<comment type="subcellular location">
    <subcellularLocation>
        <location evidence="1">Nucleus</location>
    </subcellularLocation>
</comment>
<proteinExistence type="predicted"/>
<feature type="region of interest" description="Disordered" evidence="8">
    <location>
        <begin position="547"/>
        <end position="579"/>
    </location>
</feature>
<dbReference type="Pfam" id="PF00605">
    <property type="entry name" value="IRF"/>
    <property type="match status" value="1"/>
</dbReference>
<keyword evidence="4 7" id="KW-0863">Zinc-finger</keyword>
<feature type="compositionally biased region" description="Basic and acidic residues" evidence="8">
    <location>
        <begin position="1415"/>
        <end position="1430"/>
    </location>
</feature>
<dbReference type="InterPro" id="IPR036390">
    <property type="entry name" value="WH_DNA-bd_sf"/>
</dbReference>
<comment type="caution">
    <text evidence="11">The sequence shown here is derived from an EMBL/GenBank/DDBJ whole genome shotgun (WGS) entry which is preliminary data.</text>
</comment>
<dbReference type="SUPFAM" id="SSF57667">
    <property type="entry name" value="beta-beta-alpha zinc fingers"/>
    <property type="match status" value="3"/>
</dbReference>
<dbReference type="EMBL" id="UYJE01003137">
    <property type="protein sequence ID" value="VDI16908.1"/>
    <property type="molecule type" value="Genomic_DNA"/>
</dbReference>
<feature type="region of interest" description="Disordered" evidence="8">
    <location>
        <begin position="47"/>
        <end position="72"/>
    </location>
</feature>
<feature type="region of interest" description="Disordered" evidence="8">
    <location>
        <begin position="964"/>
        <end position="1064"/>
    </location>
</feature>
<evidence type="ECO:0000256" key="4">
    <source>
        <dbReference type="ARBA" id="ARBA00022771"/>
    </source>
</evidence>
<dbReference type="PROSITE" id="PS51507">
    <property type="entry name" value="IRF_2"/>
    <property type="match status" value="1"/>
</dbReference>
<organism evidence="11 12">
    <name type="scientific">Mytilus galloprovincialis</name>
    <name type="common">Mediterranean mussel</name>
    <dbReference type="NCBI Taxonomy" id="29158"/>
    <lineage>
        <taxon>Eukaryota</taxon>
        <taxon>Metazoa</taxon>
        <taxon>Spiralia</taxon>
        <taxon>Lophotrochozoa</taxon>
        <taxon>Mollusca</taxon>
        <taxon>Bivalvia</taxon>
        <taxon>Autobranchia</taxon>
        <taxon>Pteriomorphia</taxon>
        <taxon>Mytilida</taxon>
        <taxon>Mytiloidea</taxon>
        <taxon>Mytilidae</taxon>
        <taxon>Mytilinae</taxon>
        <taxon>Mytilus</taxon>
    </lineage>
</organism>
<feature type="region of interest" description="Disordered" evidence="8">
    <location>
        <begin position="1414"/>
        <end position="1442"/>
    </location>
</feature>
<evidence type="ECO:0000256" key="5">
    <source>
        <dbReference type="ARBA" id="ARBA00022833"/>
    </source>
</evidence>
<feature type="non-terminal residue" evidence="11">
    <location>
        <position position="1542"/>
    </location>
</feature>
<dbReference type="InterPro" id="IPR036236">
    <property type="entry name" value="Znf_C2H2_sf"/>
</dbReference>
<name>A0A8B6DBK5_MYTGA</name>
<feature type="domain" description="C2H2-type" evidence="9">
    <location>
        <begin position="1275"/>
        <end position="1298"/>
    </location>
</feature>
<dbReference type="PANTHER" id="PTHR16515:SF49">
    <property type="entry name" value="GASTRULA ZINC FINGER PROTEIN XLCGF49.1-LIKE-RELATED"/>
    <property type="match status" value="1"/>
</dbReference>
<dbReference type="PROSITE" id="PS00028">
    <property type="entry name" value="ZINC_FINGER_C2H2_1"/>
    <property type="match status" value="6"/>
</dbReference>
<feature type="compositionally biased region" description="Low complexity" evidence="8">
    <location>
        <begin position="211"/>
        <end position="224"/>
    </location>
</feature>
<evidence type="ECO:0000256" key="7">
    <source>
        <dbReference type="PROSITE-ProRule" id="PRU00042"/>
    </source>
</evidence>
<dbReference type="SMART" id="SM00355">
    <property type="entry name" value="ZnF_C2H2"/>
    <property type="match status" value="7"/>
</dbReference>
<feature type="region of interest" description="Disordered" evidence="8">
    <location>
        <begin position="815"/>
        <end position="839"/>
    </location>
</feature>
<feature type="region of interest" description="Disordered" evidence="8">
    <location>
        <begin position="207"/>
        <end position="234"/>
    </location>
</feature>
<dbReference type="GO" id="GO:0008270">
    <property type="term" value="F:zinc ion binding"/>
    <property type="evidence" value="ECO:0007669"/>
    <property type="project" value="UniProtKB-KW"/>
</dbReference>
<dbReference type="PROSITE" id="PS50157">
    <property type="entry name" value="ZINC_FINGER_C2H2_2"/>
    <property type="match status" value="4"/>
</dbReference>
<feature type="compositionally biased region" description="Acidic residues" evidence="8">
    <location>
        <begin position="49"/>
        <end position="61"/>
    </location>
</feature>
<keyword evidence="12" id="KW-1185">Reference proteome</keyword>
<dbReference type="SUPFAM" id="SSF46785">
    <property type="entry name" value="Winged helix' DNA-binding domain"/>
    <property type="match status" value="1"/>
</dbReference>
<feature type="domain" description="C2H2-type" evidence="9">
    <location>
        <begin position="1224"/>
        <end position="1247"/>
    </location>
</feature>
<dbReference type="InterPro" id="IPR001346">
    <property type="entry name" value="Interferon_reg_fact_DNA-bd_dom"/>
</dbReference>
<feature type="region of interest" description="Disordered" evidence="8">
    <location>
        <begin position="1302"/>
        <end position="1321"/>
    </location>
</feature>
<evidence type="ECO:0000259" key="9">
    <source>
        <dbReference type="PROSITE" id="PS50157"/>
    </source>
</evidence>
<gene>
    <name evidence="11" type="ORF">MGAL_10B092650</name>
</gene>
<accession>A0A8B6DBK5</accession>
<keyword evidence="5" id="KW-0862">Zinc</keyword>
<evidence type="ECO:0000313" key="12">
    <source>
        <dbReference type="Proteomes" id="UP000596742"/>
    </source>
</evidence>
<dbReference type="GO" id="GO:0010468">
    <property type="term" value="P:regulation of gene expression"/>
    <property type="evidence" value="ECO:0007669"/>
    <property type="project" value="TreeGrafter"/>
</dbReference>
<evidence type="ECO:0000256" key="8">
    <source>
        <dbReference type="SAM" id="MobiDB-lite"/>
    </source>
</evidence>
<evidence type="ECO:0000256" key="1">
    <source>
        <dbReference type="ARBA" id="ARBA00004123"/>
    </source>
</evidence>
<dbReference type="SMART" id="SM00348">
    <property type="entry name" value="IRF"/>
    <property type="match status" value="1"/>
</dbReference>
<feature type="region of interest" description="Disordered" evidence="8">
    <location>
        <begin position="1467"/>
        <end position="1505"/>
    </location>
</feature>
<dbReference type="InterPro" id="IPR013087">
    <property type="entry name" value="Znf_C2H2_type"/>
</dbReference>
<evidence type="ECO:0000256" key="3">
    <source>
        <dbReference type="ARBA" id="ARBA00022737"/>
    </source>
</evidence>
<dbReference type="GO" id="GO:0005634">
    <property type="term" value="C:nucleus"/>
    <property type="evidence" value="ECO:0007669"/>
    <property type="project" value="UniProtKB-SubCell"/>
</dbReference>
<dbReference type="InterPro" id="IPR036388">
    <property type="entry name" value="WH-like_DNA-bd_sf"/>
</dbReference>
<feature type="compositionally biased region" description="Polar residues" evidence="8">
    <location>
        <begin position="1048"/>
        <end position="1061"/>
    </location>
</feature>
<feature type="region of interest" description="Disordered" evidence="8">
    <location>
        <begin position="248"/>
        <end position="285"/>
    </location>
</feature>
<evidence type="ECO:0000256" key="6">
    <source>
        <dbReference type="ARBA" id="ARBA00023242"/>
    </source>
</evidence>
<dbReference type="CDD" id="cd00103">
    <property type="entry name" value="IRF"/>
    <property type="match status" value="1"/>
</dbReference>
<dbReference type="Proteomes" id="UP000596742">
    <property type="component" value="Unassembled WGS sequence"/>
</dbReference>
<feature type="compositionally biased region" description="Polar residues" evidence="8">
    <location>
        <begin position="1306"/>
        <end position="1321"/>
    </location>
</feature>
<sequence length="1542" mass="169435">ICIERKSKGIFCTQAVSITPVLDKTNLLGAPSIRSVVYGSLSNVLGPREEDELEDEEDDTPSETYSVEGQRPVRPVERQKMRPWLIDLLDKNILPGLSWQNKRENIFRISWKHAAHNCFNRNRDSDLFERWAFHTGRHHEGNHKRWKANFRCALNSLPDVMELKELGVRKGDNAFKVYKFLDSPEPTMKEKMEIKRKYSLMAGIKLDESHSGSSTPTVSTAPSSPEREGSSGVDGGIQTLLKAIELKTQQQTDMSKTPQKRGSSGGTTQTRSKRAKKDSRDDVPVETEATVVICSGRPSPASTPGSDTISGVQKMPYITAIDPMSGIPYVTAVDQKTGKLTLVQLRKTDSPSAPTTPTGRSEIIIPSSKMVMGLPGQGQSIMAIPQAQTITSTIKCGEHFITVPMSVAASLQKETTTEEKVTIPVQLLQQELQKQAQQQVQQAQQGVPNLINLGNLFASNPAAALHLAKQMSASTGSIPIPVLEQISQAQQKLTEKSVPKTVIQTEVQQVRMVAPPLVSESLPPVPQLNKNITSIAAALRMSIPSTQPSTPSVVTGISSPIQQPQPVSTTTLGPGLAQDPQGIRSKLVSRLMVSGSSMTNQSPGVRMPVSSLIPAPTSTPRPRLDHILVKPNPNLTLPSTHLQPVRTSDMVVMSTASSSSLDFVTGPPKLMTAISERTIDLNANKSTLAIPSTSTHLKNSREADVVSIGSSPSPVCTPELRPDILDRQLTIELSKMEKEPSAQRMTEESQHYLCLWCQINFEKKSDLLHHFLQLHQDMLVVPGESDGQSQIEGNVATPTLTSLSAEDSLARPITVPDVSSTSSDIMGAPFENQGDDDDDEPPVIIDVMINTSQHQSQMNVYNQASSTVSQSYVQEPPRQHRKNPEIPTDELSNTSTISAAESLDSISKPKYSLNDLIKALSQSLEQEQANTPQLSVMLSPSIKQFNLAQATALQSDPGLSGIPATVVTGMSGNVRGRGRGRGRGSSNRGRGRGRRKTADISPEMPCLIPEVPKDRICYDNLPESSESGEDEGPPKITKVRPRRAPRSKPSTPAKSVSNTPVMSPLPSDEPFIPGLLFPSAKSVDQAETGDHDESSDQAIHVTVKMYEVNGKTIYRCTECNKEFSKTCTFARHAMLHSKMYPYQCGICDMKCGDMRILLRHLDQHAEDADCPCQKCDRMSKDFSVETQKKVSAAFHFKCNICGKKFFSDYACKIHVNTHKRKMTLTCDQCKLEFRCNKILSRHRKAVHDTQFCPVCLETCTNLNMHMRQHVGFTLYRCGLCSDGFNSRPQLHEHLKIHTQLGATRPVSGSASRSVAKATPSTSFAASFQEQKMSKIEEMLKEEREAKIATETLMALGNSGDGIPTIAVPPKVEEVKNEQGTSGDQSPTDFIVRTGEYEDEDGEIDVHVIPKRRGERFKSKSSDISEDKDISIEPAVAPSPRRQVARRCKWHGNDSLCERCDETFVKKMSSNRKRRSAERGSATRGRRGSKSPRSDVSDSFRLNSDSLDSLKNLGFTLPLANYILKEDSKPATPDNSQVIELSD</sequence>
<dbReference type="PANTHER" id="PTHR16515">
    <property type="entry name" value="PR DOMAIN ZINC FINGER PROTEIN"/>
    <property type="match status" value="1"/>
</dbReference>
<dbReference type="Gene3D" id="1.10.10.10">
    <property type="entry name" value="Winged helix-like DNA-binding domain superfamily/Winged helix DNA-binding domain"/>
    <property type="match status" value="1"/>
</dbReference>
<dbReference type="InterPro" id="IPR050331">
    <property type="entry name" value="Zinc_finger"/>
</dbReference>
<feature type="compositionally biased region" description="Basic residues" evidence="8">
    <location>
        <begin position="1037"/>
        <end position="1046"/>
    </location>
</feature>
<evidence type="ECO:0000259" key="10">
    <source>
        <dbReference type="PROSITE" id="PS51507"/>
    </source>
</evidence>
<dbReference type="OrthoDB" id="6108821at2759"/>
<evidence type="ECO:0000313" key="11">
    <source>
        <dbReference type="EMBL" id="VDI16908.1"/>
    </source>
</evidence>
<evidence type="ECO:0000256" key="2">
    <source>
        <dbReference type="ARBA" id="ARBA00022723"/>
    </source>
</evidence>
<keyword evidence="3" id="KW-0677">Repeat</keyword>
<feature type="domain" description="C2H2-type" evidence="9">
    <location>
        <begin position="1114"/>
        <end position="1141"/>
    </location>
</feature>
<dbReference type="GO" id="GO:0000976">
    <property type="term" value="F:transcription cis-regulatory region binding"/>
    <property type="evidence" value="ECO:0007669"/>
    <property type="project" value="InterPro"/>
</dbReference>
<keyword evidence="2" id="KW-0479">Metal-binding</keyword>
<dbReference type="PRINTS" id="PR00267">
    <property type="entry name" value="INTFRNREGFCT"/>
</dbReference>